<dbReference type="EMBL" id="JBHPEI010000006">
    <property type="protein sequence ID" value="MFC1799431.1"/>
    <property type="molecule type" value="Genomic_DNA"/>
</dbReference>
<dbReference type="NCBIfam" id="TIGR04183">
    <property type="entry name" value="Por_Secre_tail"/>
    <property type="match status" value="1"/>
</dbReference>
<dbReference type="Proteomes" id="UP001594288">
    <property type="component" value="Unassembled WGS sequence"/>
</dbReference>
<reference evidence="1 2" key="1">
    <citation type="submission" date="2024-09" db="EMBL/GenBank/DDBJ databases">
        <authorList>
            <person name="D'Angelo T."/>
        </authorList>
    </citation>
    <scope>NUCLEOTIDE SEQUENCE [LARGE SCALE GENOMIC DNA]</scope>
    <source>
        <strain evidence="1">SAG AM-311-F02</strain>
    </source>
</reference>
<keyword evidence="2" id="KW-1185">Reference proteome</keyword>
<name>A0ABV6YN13_UNCEI</name>
<gene>
    <name evidence="1" type="ORF">ACFL2Z_00760</name>
</gene>
<evidence type="ECO:0000313" key="2">
    <source>
        <dbReference type="Proteomes" id="UP001594288"/>
    </source>
</evidence>
<accession>A0ABV6YN13</accession>
<proteinExistence type="predicted"/>
<comment type="caution">
    <text evidence="1">The sequence shown here is derived from an EMBL/GenBank/DDBJ whole genome shotgun (WGS) entry which is preliminary data.</text>
</comment>
<sequence length="447" mass="47238">MYPVFQTNTVYGVFEHDDVIYRGGWFSLFRWTGSDWETFGGGIGGDTGTLFAADFTTYGGVLVIGGRFPTAGGTPVYSIATWDGAVFGALGGGVDGEIQALVTYDGDLIAGGLFDYTGSGPARNIARWDGSGWHPLGSGVYDAIPDGTADGVQEMVVWQGDLYVAGDFTHAGGVEVSYVARWDGSRWSDVGGGVSMIGGGPTGLRGIDVHEGDLVIVGCMDFAGGVEAINIARWDGVVWSPVGSGSDPIGGFLDLRTAALSVASYGGLLYVGADFSETVGPKAEAIAVWDGRRWRPVGRGLDYSGWPTGPMVRDLEVCGGSLLMGGIFDEANNKETDNMARYTDCDAVAGSVLEEHLDGPLQVHLSPNPTTASFHYAIRLERQANVNAVLYDVEGRQIQSLLNQSLSAGTHSFQDDLDKLGARVGGVYFLRVEAEGSLVTRKLTLIP</sequence>
<dbReference type="InterPro" id="IPR026444">
    <property type="entry name" value="Secre_tail"/>
</dbReference>
<organism evidence="1 2">
    <name type="scientific">Eiseniibacteriota bacterium</name>
    <dbReference type="NCBI Taxonomy" id="2212470"/>
    <lineage>
        <taxon>Bacteria</taxon>
        <taxon>Candidatus Eiseniibacteriota</taxon>
    </lineage>
</organism>
<evidence type="ECO:0000313" key="1">
    <source>
        <dbReference type="EMBL" id="MFC1799431.1"/>
    </source>
</evidence>
<protein>
    <submittedName>
        <fullName evidence="1">T9SS type A sorting domain-containing protein</fullName>
    </submittedName>
</protein>